<dbReference type="Gene3D" id="2.40.110.10">
    <property type="entry name" value="Butyryl-CoA Dehydrogenase, subunit A, domain 2"/>
    <property type="match status" value="1"/>
</dbReference>
<evidence type="ECO:0000259" key="6">
    <source>
        <dbReference type="Pfam" id="PF00441"/>
    </source>
</evidence>
<dbReference type="PANTHER" id="PTHR42803">
    <property type="entry name" value="ACYL-COA DEHYDROGENASE"/>
    <property type="match status" value="1"/>
</dbReference>
<dbReference type="GO" id="GO:0016627">
    <property type="term" value="F:oxidoreductase activity, acting on the CH-CH group of donors"/>
    <property type="evidence" value="ECO:0007669"/>
    <property type="project" value="InterPro"/>
</dbReference>
<dbReference type="Pfam" id="PF02770">
    <property type="entry name" value="Acyl-CoA_dh_M"/>
    <property type="match status" value="1"/>
</dbReference>
<feature type="domain" description="Acyl-CoA dehydrogenase/oxidase N-terminal" evidence="8">
    <location>
        <begin position="43"/>
        <end position="161"/>
    </location>
</feature>
<dbReference type="SUPFAM" id="SSF56645">
    <property type="entry name" value="Acyl-CoA dehydrogenase NM domain-like"/>
    <property type="match status" value="1"/>
</dbReference>
<comment type="caution">
    <text evidence="9">The sequence shown here is derived from an EMBL/GenBank/DDBJ whole genome shotgun (WGS) entry which is preliminary data.</text>
</comment>
<sequence>MVSQRARIPRLQPELLDCLLHCSDDWQKVLELSPNFSEMASMQNTLLSEAARFADGVLSPLNHTMDVVGAKLVNGRVVTVDGHKEAWKQFVEAGWTLLGKPELYGGQEAPLALWAAIQGIFDRSSPAFGMLPVPQISAVKLISHWGDEKTRKDWLPNLVSGIWGATICISEPDAGSDVRRMRTKAEKQLNGSWRITGEKCWISYGDHDLAEKIGHCLLAYSYDEKGVPGISLFLVPNRLEVNQDGQASGNGVTIQRVEEKMGLHGSPTCVISFEKSEAILLGKTGQGLSQMFVMIANMRLSVGVMGTAIASAAYDTALNYSFERKQGGPADKPPVAIYQHVDVKRMLMEMAANTNLMRGLIFSIANHTDISLSSSDEAQREQSHLFTQFLLPVVKTLGADIGFQVASTAIQVLGGAGYTGEWPVEQALRDSRVLSIFEGTSGIQALDLLKRRLKGRDQGKGLKVFLDKAYELTGALPSNLANNYQSGLDLLKITAQKLSLLDNEDGEAGADAFLRLTGRAALGWIAARLIAAGDIPAQLRSQSEFYLHEMAIKCRALSDLALLGRARLGQTEAQ</sequence>
<comment type="similarity">
    <text evidence="2 5">Belongs to the acyl-CoA dehydrogenase family.</text>
</comment>
<dbReference type="Gene3D" id="1.20.140.10">
    <property type="entry name" value="Butyryl-CoA Dehydrogenase, subunit A, domain 3"/>
    <property type="match status" value="1"/>
</dbReference>
<feature type="domain" description="Acyl-CoA oxidase/dehydrogenase middle" evidence="7">
    <location>
        <begin position="167"/>
        <end position="275"/>
    </location>
</feature>
<protein>
    <recommendedName>
        <fullName evidence="11">Acyl-CoA dehydrogenase</fullName>
    </recommendedName>
</protein>
<evidence type="ECO:0000256" key="2">
    <source>
        <dbReference type="ARBA" id="ARBA00009347"/>
    </source>
</evidence>
<evidence type="ECO:0000259" key="7">
    <source>
        <dbReference type="Pfam" id="PF02770"/>
    </source>
</evidence>
<keyword evidence="3 5" id="KW-0285">Flavoprotein</keyword>
<evidence type="ECO:0000256" key="1">
    <source>
        <dbReference type="ARBA" id="ARBA00001974"/>
    </source>
</evidence>
<dbReference type="Proteomes" id="UP000187344">
    <property type="component" value="Unassembled WGS sequence"/>
</dbReference>
<evidence type="ECO:0000313" key="10">
    <source>
        <dbReference type="Proteomes" id="UP000187344"/>
    </source>
</evidence>
<keyword evidence="5" id="KW-0560">Oxidoreductase</keyword>
<evidence type="ECO:0000256" key="5">
    <source>
        <dbReference type="RuleBase" id="RU362125"/>
    </source>
</evidence>
<dbReference type="InterPro" id="IPR009075">
    <property type="entry name" value="AcylCo_DH/oxidase_C"/>
</dbReference>
<reference evidence="9 10" key="1">
    <citation type="submission" date="2016-12" db="EMBL/GenBank/DDBJ databases">
        <title>Comparative genomics of Bartonella apis.</title>
        <authorList>
            <person name="Engel P."/>
        </authorList>
    </citation>
    <scope>NUCLEOTIDE SEQUENCE [LARGE SCALE GENOMIC DNA]</scope>
    <source>
        <strain evidence="9 10">PEB0149</strain>
    </source>
</reference>
<dbReference type="InterPro" id="IPR013786">
    <property type="entry name" value="AcylCoA_DH/ox_N"/>
</dbReference>
<keyword evidence="10" id="KW-1185">Reference proteome</keyword>
<comment type="cofactor">
    <cofactor evidence="1 5">
        <name>FAD</name>
        <dbReference type="ChEBI" id="CHEBI:57692"/>
    </cofactor>
</comment>
<dbReference type="InterPro" id="IPR052166">
    <property type="entry name" value="Diverse_Acyl-CoA_DH"/>
</dbReference>
<dbReference type="Pfam" id="PF02771">
    <property type="entry name" value="Acyl-CoA_dh_N"/>
    <property type="match status" value="1"/>
</dbReference>
<dbReference type="InterPro" id="IPR009100">
    <property type="entry name" value="AcylCoA_DH/oxidase_NM_dom_sf"/>
</dbReference>
<keyword evidence="4 5" id="KW-0274">FAD</keyword>
<organism evidence="9 10">
    <name type="scientific">Bartonella apis</name>
    <dbReference type="NCBI Taxonomy" id="1686310"/>
    <lineage>
        <taxon>Bacteria</taxon>
        <taxon>Pseudomonadati</taxon>
        <taxon>Pseudomonadota</taxon>
        <taxon>Alphaproteobacteria</taxon>
        <taxon>Hyphomicrobiales</taxon>
        <taxon>Bartonellaceae</taxon>
        <taxon>Bartonella</taxon>
    </lineage>
</organism>
<proteinExistence type="inferred from homology"/>
<dbReference type="PANTHER" id="PTHR42803:SF1">
    <property type="entry name" value="BROAD-SPECIFICITY LINEAR ACYL-COA DEHYDROGENASE FADE5"/>
    <property type="match status" value="1"/>
</dbReference>
<dbReference type="Gene3D" id="1.10.540.10">
    <property type="entry name" value="Acyl-CoA dehydrogenase/oxidase, N-terminal domain"/>
    <property type="match status" value="1"/>
</dbReference>
<evidence type="ECO:0000259" key="8">
    <source>
        <dbReference type="Pfam" id="PF02771"/>
    </source>
</evidence>
<dbReference type="InterPro" id="IPR037069">
    <property type="entry name" value="AcylCoA_DH/ox_N_sf"/>
</dbReference>
<gene>
    <name evidence="9" type="ORF">PEB0149_010350</name>
</gene>
<dbReference type="RefSeq" id="WP_075868635.1">
    <property type="nucleotide sequence ID" value="NZ_CALYQA010000004.1"/>
</dbReference>
<dbReference type="AlphaFoldDB" id="A0A1R0F9E4"/>
<dbReference type="SUPFAM" id="SSF47203">
    <property type="entry name" value="Acyl-CoA dehydrogenase C-terminal domain-like"/>
    <property type="match status" value="1"/>
</dbReference>
<evidence type="ECO:0000313" key="9">
    <source>
        <dbReference type="EMBL" id="OLY43604.1"/>
    </source>
</evidence>
<evidence type="ECO:0008006" key="11">
    <source>
        <dbReference type="Google" id="ProtNLM"/>
    </source>
</evidence>
<name>A0A1R0F9E4_9HYPH</name>
<dbReference type="InterPro" id="IPR036250">
    <property type="entry name" value="AcylCo_DH-like_C"/>
</dbReference>
<dbReference type="InterPro" id="IPR006091">
    <property type="entry name" value="Acyl-CoA_Oxase/DH_mid-dom"/>
</dbReference>
<evidence type="ECO:0000256" key="4">
    <source>
        <dbReference type="ARBA" id="ARBA00022827"/>
    </source>
</evidence>
<dbReference type="GO" id="GO:0050660">
    <property type="term" value="F:flavin adenine dinucleotide binding"/>
    <property type="evidence" value="ECO:0007669"/>
    <property type="project" value="InterPro"/>
</dbReference>
<accession>A0A1R0F9E4</accession>
<dbReference type="Pfam" id="PF00441">
    <property type="entry name" value="Acyl-CoA_dh_1"/>
    <property type="match status" value="1"/>
</dbReference>
<evidence type="ECO:0000256" key="3">
    <source>
        <dbReference type="ARBA" id="ARBA00022630"/>
    </source>
</evidence>
<feature type="domain" description="Acyl-CoA dehydrogenase/oxidase C-terminal" evidence="6">
    <location>
        <begin position="285"/>
        <end position="451"/>
    </location>
</feature>
<dbReference type="EMBL" id="LXYT01000001">
    <property type="protein sequence ID" value="OLY43604.1"/>
    <property type="molecule type" value="Genomic_DNA"/>
</dbReference>
<dbReference type="InterPro" id="IPR046373">
    <property type="entry name" value="Acyl-CoA_Oxase/DH_mid-dom_sf"/>
</dbReference>
<dbReference type="OrthoDB" id="9807883at2"/>